<keyword evidence="4 7" id="KW-0812">Transmembrane</keyword>
<feature type="domain" description="ABC3 transporter permease C-terminal" evidence="8">
    <location>
        <begin position="264"/>
        <end position="377"/>
    </location>
</feature>
<comment type="similarity">
    <text evidence="2">Belongs to the ABC-4 integral membrane protein family. LolC/E subfamily.</text>
</comment>
<evidence type="ECO:0000259" key="8">
    <source>
        <dbReference type="Pfam" id="PF02687"/>
    </source>
</evidence>
<feature type="transmembrane region" description="Helical" evidence="7">
    <location>
        <begin position="330"/>
        <end position="351"/>
    </location>
</feature>
<sequence length="778" mass="83992">MRIADLAIANIRQGKSAAISLFVLIFAASLLLNIGMTITSSMNSFYEDKVDELHDAHVSMVMNKADFQQPYADFLNGYPGVIGSVTEQMIFLPAATIRYNNNDFSIRLALLNADSRRDIAPLKLVGESASGMEDGMYIPYGLKAGGYQLGDSIAFTYHNKTYRYRVAGFFESALMGTTKLAMLKFYLPDAAYLQLSAELGPASDGILLSAQVRNSEQSGSLLRDFHKQFPQLYAAADSGFWSANLDMADSSMMTVHVVALILIAFAAVIVLASLLVIKFHITNGIEEEMVNIGVLKALGYTSLQIVSSIGLQYMLIALPASAAGTAVSYAAMPAFGAVLSFVTGLLWPGGIHTGTDLLTVLIMVLLVLAVTLLSSRRIHMLHPAAALRRGIQPHNFRRNPLPLDQAAGGLSLLLACKAMLANRRHNLMIAGIMAAITFASVFSVVLYYNAAEDKTAFFQLVGAETPDIGIQVAPGHDSGELLKRIEQMPGVEKANILDYITTSIEGQLVTTEISDDYGKLDNPTIYEGRYPQYDNEIAVTRGLARQLGKSVGDTIHAGLGEASYPFLITGLNQSLHRGNHGASLTMAGVQHLVPGHQGMSINVYLEDTANADFIHAAESAYGSRIQAITDVNQSLESQSEGYITAIFAVMAVIVAITALVVVLLLYLVINASLIKRKREFGILKAIGYTTFQLMTQIALCLMPIVIAGIIAGGVLGCLYTNSVLKLILFDAGLSHARFIIPVPLITKLCIAMTVLAYVVALLVSRRIKRITAYGLIME</sequence>
<dbReference type="Pfam" id="PF02687">
    <property type="entry name" value="FtsX"/>
    <property type="match status" value="2"/>
</dbReference>
<evidence type="ECO:0000313" key="10">
    <source>
        <dbReference type="Proteomes" id="UP001209276"/>
    </source>
</evidence>
<dbReference type="PANTHER" id="PTHR30489:SF0">
    <property type="entry name" value="LIPOPROTEIN-RELEASING SYSTEM TRANSMEMBRANE PROTEIN LOLE"/>
    <property type="match status" value="1"/>
</dbReference>
<keyword evidence="6 7" id="KW-0472">Membrane</keyword>
<dbReference type="GeneID" id="76996849"/>
<reference evidence="9 10" key="1">
    <citation type="submission" date="2022-05" db="EMBL/GenBank/DDBJ databases">
        <title>Genome Sequencing of Bee-Associated Microbes.</title>
        <authorList>
            <person name="Dunlap C."/>
        </authorList>
    </citation>
    <scope>NUCLEOTIDE SEQUENCE [LARGE SCALE GENOMIC DNA]</scope>
    <source>
        <strain evidence="9 10">NRRL B-14613</strain>
    </source>
</reference>
<proteinExistence type="inferred from homology"/>
<keyword evidence="3" id="KW-1003">Cell membrane</keyword>
<dbReference type="InterPro" id="IPR051447">
    <property type="entry name" value="Lipoprotein-release_system"/>
</dbReference>
<feature type="transmembrane region" description="Helical" evidence="7">
    <location>
        <begin position="17"/>
        <end position="39"/>
    </location>
</feature>
<protein>
    <submittedName>
        <fullName evidence="9">FtsX-like permease family protein</fullName>
    </submittedName>
</protein>
<accession>A0ABT4FX88</accession>
<evidence type="ECO:0000256" key="5">
    <source>
        <dbReference type="ARBA" id="ARBA00022989"/>
    </source>
</evidence>
<feature type="transmembrane region" description="Helical" evidence="7">
    <location>
        <begin position="690"/>
        <end position="718"/>
    </location>
</feature>
<feature type="transmembrane region" description="Helical" evidence="7">
    <location>
        <begin position="357"/>
        <end position="374"/>
    </location>
</feature>
<comment type="subcellular location">
    <subcellularLocation>
        <location evidence="1">Cell membrane</location>
        <topology evidence="1">Multi-pass membrane protein</topology>
    </subcellularLocation>
</comment>
<dbReference type="RefSeq" id="WP_244194349.1">
    <property type="nucleotide sequence ID" value="NZ_CABMNB010000047.1"/>
</dbReference>
<evidence type="ECO:0000256" key="6">
    <source>
        <dbReference type="ARBA" id="ARBA00023136"/>
    </source>
</evidence>
<feature type="transmembrane region" description="Helical" evidence="7">
    <location>
        <begin position="427"/>
        <end position="448"/>
    </location>
</feature>
<evidence type="ECO:0000256" key="4">
    <source>
        <dbReference type="ARBA" id="ARBA00022692"/>
    </source>
</evidence>
<evidence type="ECO:0000256" key="2">
    <source>
        <dbReference type="ARBA" id="ARBA00005236"/>
    </source>
</evidence>
<feature type="transmembrane region" description="Helical" evidence="7">
    <location>
        <begin position="297"/>
        <end position="318"/>
    </location>
</feature>
<comment type="caution">
    <text evidence="9">The sequence shown here is derived from an EMBL/GenBank/DDBJ whole genome shotgun (WGS) entry which is preliminary data.</text>
</comment>
<organism evidence="9 10">
    <name type="scientific">Paenibacillus thiaminolyticus</name>
    <name type="common">Bacillus thiaminolyticus</name>
    <dbReference type="NCBI Taxonomy" id="49283"/>
    <lineage>
        <taxon>Bacteria</taxon>
        <taxon>Bacillati</taxon>
        <taxon>Bacillota</taxon>
        <taxon>Bacilli</taxon>
        <taxon>Bacillales</taxon>
        <taxon>Paenibacillaceae</taxon>
        <taxon>Paenibacillus</taxon>
    </lineage>
</organism>
<feature type="transmembrane region" description="Helical" evidence="7">
    <location>
        <begin position="257"/>
        <end position="277"/>
    </location>
</feature>
<dbReference type="Proteomes" id="UP001209276">
    <property type="component" value="Unassembled WGS sequence"/>
</dbReference>
<gene>
    <name evidence="9" type="ORF">M5W83_09170</name>
</gene>
<evidence type="ECO:0000313" key="9">
    <source>
        <dbReference type="EMBL" id="MCY9607318.1"/>
    </source>
</evidence>
<evidence type="ECO:0000256" key="7">
    <source>
        <dbReference type="SAM" id="Phobius"/>
    </source>
</evidence>
<dbReference type="EMBL" id="JAMDMM010000019">
    <property type="protein sequence ID" value="MCY9607318.1"/>
    <property type="molecule type" value="Genomic_DNA"/>
</dbReference>
<keyword evidence="10" id="KW-1185">Reference proteome</keyword>
<feature type="transmembrane region" description="Helical" evidence="7">
    <location>
        <begin position="642"/>
        <end position="669"/>
    </location>
</feature>
<dbReference type="PANTHER" id="PTHR30489">
    <property type="entry name" value="LIPOPROTEIN-RELEASING SYSTEM TRANSMEMBRANE PROTEIN LOLE"/>
    <property type="match status" value="1"/>
</dbReference>
<feature type="domain" description="ABC3 transporter permease C-terminal" evidence="8">
    <location>
        <begin position="652"/>
        <end position="770"/>
    </location>
</feature>
<evidence type="ECO:0000256" key="3">
    <source>
        <dbReference type="ARBA" id="ARBA00022475"/>
    </source>
</evidence>
<name>A0ABT4FX88_PANTH</name>
<dbReference type="InterPro" id="IPR003838">
    <property type="entry name" value="ABC3_permease_C"/>
</dbReference>
<evidence type="ECO:0000256" key="1">
    <source>
        <dbReference type="ARBA" id="ARBA00004651"/>
    </source>
</evidence>
<feature type="transmembrane region" description="Helical" evidence="7">
    <location>
        <begin position="738"/>
        <end position="763"/>
    </location>
</feature>
<keyword evidence="5 7" id="KW-1133">Transmembrane helix</keyword>